<dbReference type="InterPro" id="IPR058157">
    <property type="entry name" value="Spectrin_met"/>
</dbReference>
<proteinExistence type="inferred from homology"/>
<feature type="domain" description="Ig-like" evidence="7">
    <location>
        <begin position="1646"/>
        <end position="1734"/>
    </location>
</feature>
<feature type="region of interest" description="Disordered" evidence="6">
    <location>
        <begin position="2306"/>
        <end position="2353"/>
    </location>
</feature>
<dbReference type="FunFam" id="2.60.40.10:FF:000425">
    <property type="entry name" value="Myosin light chain kinase"/>
    <property type="match status" value="3"/>
</dbReference>
<feature type="coiled-coil region" evidence="5">
    <location>
        <begin position="1033"/>
        <end position="1095"/>
    </location>
</feature>
<feature type="compositionally biased region" description="Basic and acidic residues" evidence="6">
    <location>
        <begin position="3286"/>
        <end position="3300"/>
    </location>
</feature>
<feature type="region of interest" description="Disordered" evidence="6">
    <location>
        <begin position="3017"/>
        <end position="3043"/>
    </location>
</feature>
<feature type="domain" description="Ig-like" evidence="7">
    <location>
        <begin position="1436"/>
        <end position="1524"/>
    </location>
</feature>
<feature type="compositionally biased region" description="Polar residues" evidence="6">
    <location>
        <begin position="3657"/>
        <end position="3669"/>
    </location>
</feature>
<feature type="region of interest" description="Disordered" evidence="6">
    <location>
        <begin position="3588"/>
        <end position="3616"/>
    </location>
</feature>
<sequence length="4067" mass="457185">MSEDLLKPVRVEEAKSDEEFQTASDYTLQHSRSSSYNTASECERVYSPWWEYGKDDMHEDISKEKMVLAVGKPELPPAKSVLKPSPEVPPGKIVHEVTETTHLKVQHSHSMDVKSFVLTSETVRDKKNETMPVLEEIKRETVVKTATIGGPKEKDTEGEDLGRKLKECGDWLQLKILEVTPELTSLGNTLDEALELQKAHDEVLRQLQNKQSPVEELLRQADQLISTQKPRAEVYAAMAESLGRAWKDVNFHLELRKQILDLNVQYHTRAQEFFDKIATLEASCTDTLIPIEIEAVKNFLTNIHDQRRAVLEALVGALHSGNALIAKLKELGAKGTLDSRPDRIRTSVEKAIAQVQGWMDELHVRRTVLETTFTRRKDQLEQCLALAVLAADMRELEETVCERRELLVNTDQLGDSSSSAELLQFEHKKLLPEAKQLQEKALKITKATEKLLASGCFAGEEATKQAYTVLSTTSDYLGDLQQRDALLDRVIAFFRLAQTALTKLDQLEDQLMKSELPKTSPQLAQLHAQTSKTIETITEQPLAEGHAILELVGRGRTGTEGVKRMVEELENRKIYLDGLCVAHKEENRRINEVLNTFLGKQSTICSWLVDIAEAFLQSHRDMGRDLPTAKDFLNLHNQLLTDLQTKGNEINVLLLTLPPILEYLDDDQRQEVDTLVGNLHDRWRNIKDVLEKRLDLANIYVKFHEEANIVNSEMDRLEDILERGSGNLPEETLKKIEEDWESLIPLYQSAKNTGLTFKQISKVSEPYLDTERACVCVDSVLEALKNRQLVVTRSWQSFQTELEEKRELLIKWEENMVESTRTINWVTKLNSQLYPVITTNATYPKDISEHVQKKLETVLPEIKRAQCEVEQRIKTTEALMAKSPPMDEKSMNVKNKLSEMNHRLIQITTDYKMLLEKLVTYFNNLNDVDRTVSNVNAKFTRTLPKNVIELDSVIKEHEASTEYLIESFKSLQDECNQLVERINKQEPPGAAEQDIAKLQHTVRLRRDNWERDWSKIRDDLEAHKQLCQFDSDLQQINNTLNDLSRQLGAVKGQYGESLSTATTISSNFVQFEKTIEELEKRIDAFVRKGEQMLDEQHAHSPHINHHIRDLQDRWNKFKQQVRETRRLIDLSIKYFQLVEEADKWFREGSRLLMSITKKATTVKKPEEAQVLLNEIETFLKPGETKQDDRIRQICQLSAELFGHEKSPQFNDVVVQNTDMLESFAAISRELEELAKNLRLVDEQREKARREQEEADAKLEAAKAEAAAAKAAAQAAEEARRAAETAVKIMKESTITHHVEIVELPDVRQIPVVDEKPVEKTIEIVEIEQQPKMEAPKFVSPLSDAVIEEGSKFTFVCKVTGTPLPIVTWYKDGISIQNFPDYDTSFDQGLCTLTIDETFADDSARYTCKATNAAGSAETSAALLVKETEPEEQLLPPSFVKYLQPTSVKEGQPFQFECKVEGNPLPTVQWFKNVDCIDNSPDYVITYNNGEAILKFDKVYRVDKAEYCCKATNDLGVAQCSATLNVIPMEPTESPAFTMPLSNVMARAGQKIKLECEVSGLQPPPTLTWSHNGKTVRETREIKLLRDGKKATLLVNEAFPKDAGTYVVTASNIAGEATSGCTVSVKGRLPIETSDSELASDMEPIKPSIQLHLQNIAIIEGKEARLDCVIVGQPEPEVIWYHDDLPVKESPEFQLKFQGDHCTLIIPVAVPEDAGEYKVIARNSAGEASSKCILTINPAETEPEVKPEEEKPAGIPPKFEKLLSDILVSEGDKVILEAIVIGEPKPEVKWLLNNRLIEASEHVQLTHDDSGNLKLEIEKVLPEDKGVYTVKASNPSGEVKCFAQLIVKSSKPAEVKIHEEAKSAPVFKESFSDREIYQNTSTKFECIVAGRPAPKVRWYFNDEPVSGKNFLVSTSGDRQVLAIPDAAPENSGKITCLAENDVGKAVLNANLKVKSTSEITQHDGQFELTPYSTDLQQHTESSYSLKREVFTQSSTSQSSKTISSTGTAEPQINEHRITSESAQSFRQVDQKPPQIQESQKFEEYHQVGKQPIIHEKSSTFISSGGVQDSRSMETQQIQHTVIHRPVIKARPPKFVTPVIGKIVDQGVDVVLEGILDGFPTPEVTWSKNGVPITSGEGITITFDMNCARVEIKNANTNDAGQYTCTATNEAGKAVCTSDLVIKKTIFPPVFGHRLQAQVIKKGDRVIMNVEVTGTPEPTVTWHKDGNPIEQVLKSGYRILTQGNSHTLILEKADLSHTGKYMVRAVNAGGEAQSIADMAVFEPTPDTMVEVVKTVVFEDVRKHETLTSATDKSTKTVSSTEEAASSESLKKPAEPPRPSIPIQIQPPASKPFELPKHIETRKEVEIIKSEKPLSSESTVKSTESQFSSSKTEFSSFVEKSVKQESQTMKFEATTQLPFLEPLALPKVAPVKKEEPFVLKRETDYQIIYEPTDTKTEEKVDEAGIETSSITKRQSLDFFVKKMKEVDETPKPKETPKVTPIKQELYTKFEDISKAEKIEILKPETKIEIAKLEHPKVEAPKFEILKPEIPKPEPVPAEPAIKPQQFESPVTISHKVELPKPKVELPTTHFQHSVQSEVIKETATPSTPTKFEPLPRYSMKSTSYKQYSSLSSSSQQNYEEFSLTPEPPAEICYEPRKSEEVTEKAKRLQESYKEIASAEIPTGVAKAIPPPAAPKQAFLEETSSKSEFYKTETGGAIYRPSAEIPIRPVSPRPSAEALEMEKLWASQKVIEERPATSYSYEKQTTTSTSTAPTMDAISMEKMWAHKHSESTLQKSWPPPQAELAKSAPTWSTQSTLEKKYVPTTDSIEKESRTVVQESSQSAFERKWIPASSEKFVQEVKTEPLSVPHYIAQVTHEHKVNEQELIVRSAFAEHKESKKTEVIEEKAAKASEIIKSWPPKQLEHEIPYKPSPTIESLPVRPVSVQDITDEVYLEPGPPPEIGFAKPPVERQDITDEVYLEPGPPPEIGFAKPPVERRQSYVEYVEQEIEKNLEKVPSRVLPGAVRTVPPPPLPPKKELPQAPPLPARVKAFEPPKKVVEIISKPFERFPDLEPFPFKPEPLKPKPARCGPPPTPSKFIKGRFTDSDYESDVDAVRIPIKWRPYASDTEEPTYRRVQAPKGKVVQRSRSIDKDAVPPSQFERPPQFEGPPRPVIDFDSSIQIRKEAQQIRKQTKHYTKHVQYDCKKEEKKEISPPSIKPGSPPVFVQAEPKPKPPSPKISPPSIKPGSPPVFVQAEPKPKPPSPKMKQKIVVDGYMADTDEPFTLRHKKTIKSEHRHEERTEHKQFYQSSQSSTESTIHKTTIPAKTSPPKFSQHKRHVQSTTSAKKELVSTPIITSISSTEKIVDHGTIQQTLEPFPYQPEVARPKRARAPPPPSPSKFVKGDFRESDYESEYEGRIPAVWRPSSTDPEPTYRSVRPDLTPTGRTSQASERAATPPSKFDVVPQVSAMRPKFEPIEKPKKVLKMEEIVKPIAKPAIYKSPQYIAPRHEVTEIIVAAPAAPEKMLQPGTPPEIGYAPGPQKTQYYKSTTSTPYHNAVQTETSNVMHFNEATEHSRRTVSLQQTTKVIKFGDQTKETFQTKTDTERQRYKGPPPPKPSKFVPGEFRDSDHESELENLRIRPKWAPSGSDTEDFHYRKVRPPSATRSPAVTATSDRIYTPIEFDTRPPEMPSKISTESSHVSEISKRFGETKSSQIVKSSDFALHPGSPPEYGYVPEKVTKSTATKIASEHMDSMTHTFKSKAQKFVNDIVDDVNKKNVQKPILKPKDDADAQVYREETRAAQYGTKHVDPDTGLIYFKYDFGYEFGIVLPGESKAGEIPVPKKTIIEPPKRYTDIEMPVYHESSTKPTTNNNHQPQFRPKKFTPATKNVKWEPTSESEMSEYEGESKRKLPGTGTRWEQSSCSPVSISPSLPSTSPAFNNYPGSAHLKGTETPPSCPSTPGSISAQQGLNKRAPLFITPLRDIAVVNGQTARFECIVQSEPPPSILWSKNGRIIENSADNQIFYRNGVCRLTIPRAFPEDAGTYTCTATNQIGAVGTIATLQVPGERRSAYIK</sequence>
<feature type="coiled-coil region" evidence="5">
    <location>
        <begin position="1223"/>
        <end position="1292"/>
    </location>
</feature>
<dbReference type="Gene3D" id="1.20.58.60">
    <property type="match status" value="4"/>
</dbReference>
<dbReference type="InterPro" id="IPR003598">
    <property type="entry name" value="Ig_sub2"/>
</dbReference>
<evidence type="ECO:0000256" key="5">
    <source>
        <dbReference type="SAM" id="Coils"/>
    </source>
</evidence>
<dbReference type="GO" id="GO:0045989">
    <property type="term" value="P:positive regulation of striated muscle contraction"/>
    <property type="evidence" value="ECO:0007669"/>
    <property type="project" value="UniProtKB-ARBA"/>
</dbReference>
<feature type="domain" description="Ig-like" evidence="7">
    <location>
        <begin position="2186"/>
        <end position="2277"/>
    </location>
</feature>
<feature type="compositionally biased region" description="Polar residues" evidence="6">
    <location>
        <begin position="3301"/>
        <end position="3315"/>
    </location>
</feature>
<dbReference type="InterPro" id="IPR018159">
    <property type="entry name" value="Spectrin/alpha-actinin"/>
</dbReference>
<dbReference type="FunFam" id="2.60.40.10:FF:001151">
    <property type="entry name" value="Uncharacterized protein, isoform F"/>
    <property type="match status" value="1"/>
</dbReference>
<evidence type="ECO:0000256" key="6">
    <source>
        <dbReference type="SAM" id="MobiDB-lite"/>
    </source>
</evidence>
<feature type="domain" description="Ig-like" evidence="7">
    <location>
        <begin position="1335"/>
        <end position="1423"/>
    </location>
</feature>
<feature type="region of interest" description="Disordered" evidence="6">
    <location>
        <begin position="3121"/>
        <end position="3262"/>
    </location>
</feature>
<feature type="region of interest" description="Disordered" evidence="6">
    <location>
        <begin position="1986"/>
        <end position="2012"/>
    </location>
</feature>
<dbReference type="FunFam" id="2.60.40.10:FF:000107">
    <property type="entry name" value="Myosin, light chain kinase a"/>
    <property type="match status" value="1"/>
</dbReference>
<feature type="compositionally biased region" description="Pro residues" evidence="6">
    <location>
        <begin position="3228"/>
        <end position="3244"/>
    </location>
</feature>
<dbReference type="Gene3D" id="2.60.40.10">
    <property type="entry name" value="Immunoglobulins"/>
    <property type="match status" value="9"/>
</dbReference>
<evidence type="ECO:0000256" key="2">
    <source>
        <dbReference type="ARBA" id="ARBA00006692"/>
    </source>
</evidence>
<dbReference type="InterPro" id="IPR036179">
    <property type="entry name" value="Ig-like_dom_sf"/>
</dbReference>
<feature type="region of interest" description="Disordered" evidence="6">
    <location>
        <begin position="3636"/>
        <end position="3705"/>
    </location>
</feature>
<feature type="compositionally biased region" description="Low complexity" evidence="6">
    <location>
        <begin position="3914"/>
        <end position="3930"/>
    </location>
</feature>
<comment type="similarity">
    <text evidence="2">Belongs to the protein kinase superfamily. CAMK Ser/Thr protein kinase family.</text>
</comment>
<feature type="region of interest" description="Disordered" evidence="6">
    <location>
        <begin position="3366"/>
        <end position="3461"/>
    </location>
</feature>
<dbReference type="FunFam" id="2.60.40.10:FF:000849">
    <property type="entry name" value="Uncharacterized protein, isoform F"/>
    <property type="match status" value="1"/>
</dbReference>
<evidence type="ECO:0000259" key="7">
    <source>
        <dbReference type="PROSITE" id="PS50835"/>
    </source>
</evidence>
<feature type="compositionally biased region" description="Low complexity" evidence="6">
    <location>
        <begin position="2618"/>
        <end position="2635"/>
    </location>
</feature>
<keyword evidence="9" id="KW-1185">Reference proteome</keyword>
<evidence type="ECO:0000313" key="9">
    <source>
        <dbReference type="Proteomes" id="UP001458880"/>
    </source>
</evidence>
<dbReference type="SUPFAM" id="SSF46966">
    <property type="entry name" value="Spectrin repeat"/>
    <property type="match status" value="4"/>
</dbReference>
<dbReference type="InterPro" id="IPR003599">
    <property type="entry name" value="Ig_sub"/>
</dbReference>
<feature type="region of interest" description="Disordered" evidence="6">
    <location>
        <begin position="3856"/>
        <end position="3959"/>
    </location>
</feature>
<dbReference type="PANTHER" id="PTHR47633">
    <property type="entry name" value="IMMUNOGLOBULIN"/>
    <property type="match status" value="1"/>
</dbReference>
<feature type="compositionally biased region" description="Low complexity" evidence="6">
    <location>
        <begin position="1990"/>
        <end position="2006"/>
    </location>
</feature>
<dbReference type="GO" id="GO:0005737">
    <property type="term" value="C:cytoplasm"/>
    <property type="evidence" value="ECO:0007669"/>
    <property type="project" value="UniProtKB-SubCell"/>
</dbReference>
<keyword evidence="4" id="KW-0393">Immunoglobulin domain</keyword>
<feature type="compositionally biased region" description="Polar residues" evidence="6">
    <location>
        <begin position="3859"/>
        <end position="3869"/>
    </location>
</feature>
<keyword evidence="5" id="KW-0175">Coiled coil</keyword>
<dbReference type="GO" id="GO:0040017">
    <property type="term" value="P:positive regulation of locomotion"/>
    <property type="evidence" value="ECO:0007669"/>
    <property type="project" value="UniProtKB-ARBA"/>
</dbReference>
<dbReference type="CDD" id="cd00176">
    <property type="entry name" value="SPEC"/>
    <property type="match status" value="4"/>
</dbReference>
<feature type="domain" description="Ig-like" evidence="7">
    <location>
        <begin position="3968"/>
        <end position="4056"/>
    </location>
</feature>
<dbReference type="SUPFAM" id="SSF48726">
    <property type="entry name" value="Immunoglobulin"/>
    <property type="match status" value="9"/>
</dbReference>
<feature type="region of interest" description="Disordered" evidence="6">
    <location>
        <begin position="2580"/>
        <end position="2655"/>
    </location>
</feature>
<dbReference type="Proteomes" id="UP001458880">
    <property type="component" value="Unassembled WGS sequence"/>
</dbReference>
<feature type="compositionally biased region" description="Polar residues" evidence="6">
    <location>
        <begin position="3686"/>
        <end position="3695"/>
    </location>
</feature>
<dbReference type="FunFam" id="2.60.40.10:FF:000080">
    <property type="entry name" value="Myosin light chain kinase, smooth muscle"/>
    <property type="match status" value="2"/>
</dbReference>
<feature type="compositionally biased region" description="Basic and acidic residues" evidence="6">
    <location>
        <begin position="1"/>
        <end position="18"/>
    </location>
</feature>
<feature type="domain" description="Ig-like" evidence="7">
    <location>
        <begin position="2091"/>
        <end position="2179"/>
    </location>
</feature>
<name>A0AAW1L6H6_POPJA</name>
<dbReference type="InterPro" id="IPR007110">
    <property type="entry name" value="Ig-like_dom"/>
</dbReference>
<dbReference type="Pfam" id="PF25101">
    <property type="entry name" value="Spectrin_7"/>
    <property type="match status" value="1"/>
</dbReference>
<feature type="region of interest" description="Disordered" evidence="6">
    <location>
        <begin position="3278"/>
        <end position="3342"/>
    </location>
</feature>
<dbReference type="InterPro" id="IPR013783">
    <property type="entry name" value="Ig-like_fold"/>
</dbReference>
<comment type="caution">
    <text evidence="8">The sequence shown here is derived from an EMBL/GenBank/DDBJ whole genome shotgun (WGS) entry which is preliminary data.</text>
</comment>
<feature type="domain" description="Ig-like" evidence="7">
    <location>
        <begin position="1534"/>
        <end position="1623"/>
    </location>
</feature>
<dbReference type="SMART" id="SM00150">
    <property type="entry name" value="SPEC"/>
    <property type="match status" value="5"/>
</dbReference>
<evidence type="ECO:0000256" key="1">
    <source>
        <dbReference type="ARBA" id="ARBA00004496"/>
    </source>
</evidence>
<evidence type="ECO:0000256" key="4">
    <source>
        <dbReference type="ARBA" id="ARBA00023319"/>
    </source>
</evidence>
<dbReference type="Pfam" id="PF07679">
    <property type="entry name" value="I-set"/>
    <property type="match status" value="9"/>
</dbReference>
<reference evidence="8 9" key="1">
    <citation type="journal article" date="2024" name="BMC Genomics">
        <title>De novo assembly and annotation of Popillia japonica's genome with initial clues to its potential as an invasive pest.</title>
        <authorList>
            <person name="Cucini C."/>
            <person name="Boschi S."/>
            <person name="Funari R."/>
            <person name="Cardaioli E."/>
            <person name="Iannotti N."/>
            <person name="Marturano G."/>
            <person name="Paoli F."/>
            <person name="Bruttini M."/>
            <person name="Carapelli A."/>
            <person name="Frati F."/>
            <person name="Nardi F."/>
        </authorList>
    </citation>
    <scope>NUCLEOTIDE SEQUENCE [LARGE SCALE GENOMIC DNA]</scope>
    <source>
        <strain evidence="8">DMR45628</strain>
    </source>
</reference>
<protein>
    <submittedName>
        <fullName evidence="8">Immunoglobulin I-set domain</fullName>
    </submittedName>
</protein>
<feature type="region of interest" description="Disordered" evidence="6">
    <location>
        <begin position="1"/>
        <end position="40"/>
    </location>
</feature>
<keyword evidence="3" id="KW-0963">Cytoplasm</keyword>
<feature type="compositionally biased region" description="Polar residues" evidence="6">
    <location>
        <begin position="21"/>
        <end position="40"/>
    </location>
</feature>
<gene>
    <name evidence="8" type="ORF">QE152_g15162</name>
</gene>
<dbReference type="SMART" id="SM00408">
    <property type="entry name" value="IGc2"/>
    <property type="match status" value="9"/>
</dbReference>
<dbReference type="InterPro" id="IPR013098">
    <property type="entry name" value="Ig_I-set"/>
</dbReference>
<feature type="compositionally biased region" description="Low complexity" evidence="6">
    <location>
        <begin position="2338"/>
        <end position="2349"/>
    </location>
</feature>
<feature type="compositionally biased region" description="Low complexity" evidence="6">
    <location>
        <begin position="2306"/>
        <end position="2325"/>
    </location>
</feature>
<dbReference type="EMBL" id="JASPKY010000146">
    <property type="protein sequence ID" value="KAK9730483.1"/>
    <property type="molecule type" value="Genomic_DNA"/>
</dbReference>
<accession>A0AAW1L6H6</accession>
<organism evidence="8 9">
    <name type="scientific">Popillia japonica</name>
    <name type="common">Japanese beetle</name>
    <dbReference type="NCBI Taxonomy" id="7064"/>
    <lineage>
        <taxon>Eukaryota</taxon>
        <taxon>Metazoa</taxon>
        <taxon>Ecdysozoa</taxon>
        <taxon>Arthropoda</taxon>
        <taxon>Hexapoda</taxon>
        <taxon>Insecta</taxon>
        <taxon>Pterygota</taxon>
        <taxon>Neoptera</taxon>
        <taxon>Endopterygota</taxon>
        <taxon>Coleoptera</taxon>
        <taxon>Polyphaga</taxon>
        <taxon>Scarabaeiformia</taxon>
        <taxon>Scarabaeidae</taxon>
        <taxon>Rutelinae</taxon>
        <taxon>Popillia</taxon>
    </lineage>
</organism>
<dbReference type="Pfam" id="PF00435">
    <property type="entry name" value="Spectrin"/>
    <property type="match status" value="2"/>
</dbReference>
<dbReference type="SMART" id="SM00409">
    <property type="entry name" value="IG"/>
    <property type="match status" value="9"/>
</dbReference>
<dbReference type="PROSITE" id="PS50835">
    <property type="entry name" value="IG_LIKE"/>
    <property type="match status" value="9"/>
</dbReference>
<feature type="domain" description="Ig-like" evidence="7">
    <location>
        <begin position="1864"/>
        <end position="1959"/>
    </location>
</feature>
<feature type="region of interest" description="Disordered" evidence="6">
    <location>
        <begin position="3068"/>
        <end position="3099"/>
    </location>
</feature>
<feature type="compositionally biased region" description="Basic and acidic residues" evidence="6">
    <location>
        <begin position="3195"/>
        <end position="3207"/>
    </location>
</feature>
<feature type="domain" description="Ig-like" evidence="7">
    <location>
        <begin position="1756"/>
        <end position="1839"/>
    </location>
</feature>
<comment type="subcellular location">
    <subcellularLocation>
        <location evidence="1">Cytoplasm</location>
    </subcellularLocation>
</comment>
<dbReference type="GO" id="GO:0060298">
    <property type="term" value="P:positive regulation of sarcomere organization"/>
    <property type="evidence" value="ECO:0007669"/>
    <property type="project" value="UniProtKB-ARBA"/>
</dbReference>
<dbReference type="FunFam" id="2.60.40.10:FF:000714">
    <property type="entry name" value="Titin novex-3"/>
    <property type="match status" value="1"/>
</dbReference>
<dbReference type="InterPro" id="IPR002017">
    <property type="entry name" value="Spectrin_repeat"/>
</dbReference>
<evidence type="ECO:0000256" key="3">
    <source>
        <dbReference type="ARBA" id="ARBA00022490"/>
    </source>
</evidence>
<evidence type="ECO:0000313" key="8">
    <source>
        <dbReference type="EMBL" id="KAK9730483.1"/>
    </source>
</evidence>